<feature type="region of interest" description="Disordered" evidence="1">
    <location>
        <begin position="374"/>
        <end position="395"/>
    </location>
</feature>
<reference evidence="3 4" key="1">
    <citation type="submission" date="2024-02" db="EMBL/GenBank/DDBJ databases">
        <title>De novo assembly and annotation of 12 fungi associated with fruit tree decline syndrome in Ontario, Canada.</title>
        <authorList>
            <person name="Sulman M."/>
            <person name="Ellouze W."/>
            <person name="Ilyukhin E."/>
        </authorList>
    </citation>
    <scope>NUCLEOTIDE SEQUENCE [LARGE SCALE GENOMIC DNA]</scope>
    <source>
        <strain evidence="3 4">M42-189</strain>
    </source>
</reference>
<name>A0ABR3RP65_9PLEO</name>
<evidence type="ECO:0000313" key="4">
    <source>
        <dbReference type="Proteomes" id="UP001521785"/>
    </source>
</evidence>
<evidence type="ECO:0000256" key="1">
    <source>
        <dbReference type="SAM" id="MobiDB-lite"/>
    </source>
</evidence>
<evidence type="ECO:0000313" key="3">
    <source>
        <dbReference type="EMBL" id="KAL1606226.1"/>
    </source>
</evidence>
<dbReference type="InterPro" id="IPR018843">
    <property type="entry name" value="Utp8_b-prop"/>
</dbReference>
<feature type="region of interest" description="Disordered" evidence="1">
    <location>
        <begin position="892"/>
        <end position="928"/>
    </location>
</feature>
<dbReference type="EMBL" id="JAKJXO020000004">
    <property type="protein sequence ID" value="KAL1606226.1"/>
    <property type="molecule type" value="Genomic_DNA"/>
</dbReference>
<organism evidence="3 4">
    <name type="scientific">Paraconiothyrium brasiliense</name>
    <dbReference type="NCBI Taxonomy" id="300254"/>
    <lineage>
        <taxon>Eukaryota</taxon>
        <taxon>Fungi</taxon>
        <taxon>Dikarya</taxon>
        <taxon>Ascomycota</taxon>
        <taxon>Pezizomycotina</taxon>
        <taxon>Dothideomycetes</taxon>
        <taxon>Pleosporomycetidae</taxon>
        <taxon>Pleosporales</taxon>
        <taxon>Massarineae</taxon>
        <taxon>Didymosphaeriaceae</taxon>
        <taxon>Paraconiothyrium</taxon>
    </lineage>
</organism>
<gene>
    <name evidence="3" type="ORF">SLS60_003628</name>
</gene>
<comment type="caution">
    <text evidence="3">The sequence shown here is derived from an EMBL/GenBank/DDBJ whole genome shotgun (WGS) entry which is preliminary data.</text>
</comment>
<evidence type="ECO:0000259" key="2">
    <source>
        <dbReference type="Pfam" id="PF10395"/>
    </source>
</evidence>
<keyword evidence="4" id="KW-1185">Reference proteome</keyword>
<sequence>MSSHQEIGAPFTLASLPHSISSHDGRTHAASVCSISGTKKRKRTEIAVGLDGEGISIYSLQNPQLVTSYALPPQTAFASAPFSVYHKGSSKRSSRRYTYAFVSQNTPGAKPHLVCFAEEIRKDSTTDTIKTTYTPSDASQRVVSIDVTPLPAGASQQNASHEVLVSFGNGDVICLSADLEVVRWVASISNLDLSSKIAFEIEHVSINPARALTNGLLRNREDIVAMLNPSLDEKSDLLDLTQVTSAIGRQADGRRMLALFQIQPRSPDLLSSRLPPLKHLSAWELPASNLGSLSSEPSNDHFIIHASNGAVHHLSSSGLVTYDFSVIVPKVSSELSRDSLAVDSFLRISQDLLLTTSHSSCQVINNKYNSIHAERSVEPSTQSPTKDGRKRKIAATESGESILKAPTLIAYYADQGLAVGSWNNELVGLQLGESTRRKRIKSQGARLADSLGKGIASKSESNQEDMAKWRERVPKLDRYARKGEVAKFEEVFAAELGVKLEPEPGAQDKPINGEHAAVVANGTKATDSTNSRTLEESSDLPRKWLLSKILSKTLSAAKRSRHQQYAAYALSRIFQWVDSPSSHGPSGYLKIDFFPPNVFEWLMHSGNLTKESIRRALLDDPSSNLGITTPIRDGDIVRAVVNFDPELHILSAILNHSHFLPAGEVVQAVRLLMQSLDDQPKAGNDPKLLTNGTDPNATSMDVDITSELEAASHEIDRALAILDNGLAIISGTLRPALMRLHTFPTNVISSTLRSMLSRHDLESLIKVLHYELKNGGWTAPYDFGESEEVESETSSEEIDDSAVAIIASLLSCTLDAIGPALWLTSVGDTSTDELIRELREDAEEALTGFWEARYIRGILSELLRYSSQVPKSQKPSSKALEKQGKPFALDTKSDELPMLPLGSKPDLGIKKTKAGKGGQKKERSAREMGMLISKRVPKYSFERIAI</sequence>
<accession>A0ABR3RP65</accession>
<proteinExistence type="predicted"/>
<feature type="domain" description="Utp8 beta-propeller" evidence="2">
    <location>
        <begin position="7"/>
        <end position="377"/>
    </location>
</feature>
<dbReference type="Pfam" id="PF10395">
    <property type="entry name" value="Utp8_b_propeller"/>
    <property type="match status" value="1"/>
</dbReference>
<protein>
    <recommendedName>
        <fullName evidence="2">Utp8 beta-propeller domain-containing protein</fullName>
    </recommendedName>
</protein>
<dbReference type="Proteomes" id="UP001521785">
    <property type="component" value="Unassembled WGS sequence"/>
</dbReference>